<evidence type="ECO:0000313" key="3">
    <source>
        <dbReference type="Proteomes" id="UP001286313"/>
    </source>
</evidence>
<feature type="region of interest" description="Disordered" evidence="1">
    <location>
        <begin position="67"/>
        <end position="88"/>
    </location>
</feature>
<comment type="caution">
    <text evidence="2">The sequence shown here is derived from an EMBL/GenBank/DDBJ whole genome shotgun (WGS) entry which is preliminary data.</text>
</comment>
<keyword evidence="3" id="KW-1185">Reference proteome</keyword>
<dbReference type="EMBL" id="JAWQEG010003484">
    <property type="protein sequence ID" value="KAK3866027.1"/>
    <property type="molecule type" value="Genomic_DNA"/>
</dbReference>
<dbReference type="AlphaFoldDB" id="A0AAE1F331"/>
<protein>
    <submittedName>
        <fullName evidence="2">Uncharacterized protein</fullName>
    </submittedName>
</protein>
<reference evidence="2" key="1">
    <citation type="submission" date="2023-10" db="EMBL/GenBank/DDBJ databases">
        <title>Genome assemblies of two species of porcelain crab, Petrolisthes cinctipes and Petrolisthes manimaculis (Anomura: Porcellanidae).</title>
        <authorList>
            <person name="Angst P."/>
        </authorList>
    </citation>
    <scope>NUCLEOTIDE SEQUENCE</scope>
    <source>
        <strain evidence="2">PB745_01</strain>
        <tissue evidence="2">Gill</tissue>
    </source>
</reference>
<feature type="compositionally biased region" description="Low complexity" evidence="1">
    <location>
        <begin position="76"/>
        <end position="86"/>
    </location>
</feature>
<name>A0AAE1F331_PETCI</name>
<accession>A0AAE1F331</accession>
<proteinExistence type="predicted"/>
<gene>
    <name evidence="2" type="ORF">Pcinc_028413</name>
</gene>
<sequence length="126" mass="14530">MRVDEVEVEMALNVEAEVVDVDAGVEVLVEVEVKKQHLGRRWRLSYHHLIPSPPSPLAIPRCRLYKENNHSDKNNNNKLQQQQQQQHNMTGHILSQYTRKNTITTNDIMTHTLCQDTCSLSITSML</sequence>
<evidence type="ECO:0000256" key="1">
    <source>
        <dbReference type="SAM" id="MobiDB-lite"/>
    </source>
</evidence>
<evidence type="ECO:0000313" key="2">
    <source>
        <dbReference type="EMBL" id="KAK3866027.1"/>
    </source>
</evidence>
<organism evidence="2 3">
    <name type="scientific">Petrolisthes cinctipes</name>
    <name type="common">Flat porcelain crab</name>
    <dbReference type="NCBI Taxonomy" id="88211"/>
    <lineage>
        <taxon>Eukaryota</taxon>
        <taxon>Metazoa</taxon>
        <taxon>Ecdysozoa</taxon>
        <taxon>Arthropoda</taxon>
        <taxon>Crustacea</taxon>
        <taxon>Multicrustacea</taxon>
        <taxon>Malacostraca</taxon>
        <taxon>Eumalacostraca</taxon>
        <taxon>Eucarida</taxon>
        <taxon>Decapoda</taxon>
        <taxon>Pleocyemata</taxon>
        <taxon>Anomura</taxon>
        <taxon>Galatheoidea</taxon>
        <taxon>Porcellanidae</taxon>
        <taxon>Petrolisthes</taxon>
    </lineage>
</organism>
<dbReference type="Proteomes" id="UP001286313">
    <property type="component" value="Unassembled WGS sequence"/>
</dbReference>